<evidence type="ECO:0000313" key="1">
    <source>
        <dbReference type="EMBL" id="GAC19310.1"/>
    </source>
</evidence>
<keyword evidence="2" id="KW-1185">Reference proteome</keyword>
<dbReference type="RefSeq" id="WP_007620010.1">
    <property type="nucleotide sequence ID" value="NZ_BAEO01000029.1"/>
</dbReference>
<dbReference type="Gene3D" id="1.10.10.10">
    <property type="entry name" value="Winged helix-like DNA-binding domain superfamily/Winged helix DNA-binding domain"/>
    <property type="match status" value="1"/>
</dbReference>
<protein>
    <recommendedName>
        <fullName evidence="3">Ferric uptake regulation protein</fullName>
    </recommendedName>
</protein>
<dbReference type="InterPro" id="IPR036390">
    <property type="entry name" value="WH_DNA-bd_sf"/>
</dbReference>
<organism evidence="1 2">
    <name type="scientific">Paraglaciecola arctica BSs20135</name>
    <dbReference type="NCBI Taxonomy" id="493475"/>
    <lineage>
        <taxon>Bacteria</taxon>
        <taxon>Pseudomonadati</taxon>
        <taxon>Pseudomonadota</taxon>
        <taxon>Gammaproteobacteria</taxon>
        <taxon>Alteromonadales</taxon>
        <taxon>Alteromonadaceae</taxon>
        <taxon>Paraglaciecola</taxon>
    </lineage>
</organism>
<dbReference type="InterPro" id="IPR002481">
    <property type="entry name" value="FUR"/>
</dbReference>
<dbReference type="eggNOG" id="COG0735">
    <property type="taxonomic scope" value="Bacteria"/>
</dbReference>
<sequence>MQQTKELKKSALKVTYPRVTILNILKQKDSQHLSAEDIYRILLESGTS</sequence>
<dbReference type="OrthoDB" id="8659436at2"/>
<gene>
    <name evidence="1" type="ORF">GARC_2344</name>
</gene>
<evidence type="ECO:0008006" key="3">
    <source>
        <dbReference type="Google" id="ProtNLM"/>
    </source>
</evidence>
<dbReference type="Pfam" id="PF01475">
    <property type="entry name" value="FUR"/>
    <property type="match status" value="1"/>
</dbReference>
<dbReference type="AlphaFoldDB" id="K6Z7B0"/>
<comment type="caution">
    <text evidence="1">The sequence shown here is derived from an EMBL/GenBank/DDBJ whole genome shotgun (WGS) entry which is preliminary data.</text>
</comment>
<dbReference type="Proteomes" id="UP000006327">
    <property type="component" value="Unassembled WGS sequence"/>
</dbReference>
<dbReference type="SUPFAM" id="SSF46785">
    <property type="entry name" value="Winged helix' DNA-binding domain"/>
    <property type="match status" value="1"/>
</dbReference>
<dbReference type="GO" id="GO:0003700">
    <property type="term" value="F:DNA-binding transcription factor activity"/>
    <property type="evidence" value="ECO:0007669"/>
    <property type="project" value="InterPro"/>
</dbReference>
<evidence type="ECO:0000313" key="2">
    <source>
        <dbReference type="Proteomes" id="UP000006327"/>
    </source>
</evidence>
<dbReference type="EMBL" id="BAEO01000029">
    <property type="protein sequence ID" value="GAC19310.1"/>
    <property type="molecule type" value="Genomic_DNA"/>
</dbReference>
<accession>K6Z7B0</accession>
<name>K6Z7B0_9ALTE</name>
<proteinExistence type="predicted"/>
<reference evidence="1 2" key="1">
    <citation type="journal article" date="2017" name="Antonie Van Leeuwenhoek">
        <title>Rhizobium rhizosphaerae sp. nov., a novel species isolated from rice rhizosphere.</title>
        <authorList>
            <person name="Zhao J.J."/>
            <person name="Zhang J."/>
            <person name="Zhang R.J."/>
            <person name="Zhang C.W."/>
            <person name="Yin H.Q."/>
            <person name="Zhang X.X."/>
        </authorList>
    </citation>
    <scope>NUCLEOTIDE SEQUENCE [LARGE SCALE GENOMIC DNA]</scope>
    <source>
        <strain evidence="1 2">BSs20135</strain>
    </source>
</reference>
<dbReference type="STRING" id="493475.GARC_2344"/>
<dbReference type="InterPro" id="IPR036388">
    <property type="entry name" value="WH-like_DNA-bd_sf"/>
</dbReference>